<reference evidence="2" key="1">
    <citation type="journal article" date="2020" name="bioRxiv">
        <title>Chromosome-level reference genome of the European wasp spider Argiope bruennichi: a resource for studies on range expansion and evolutionary adaptation.</title>
        <authorList>
            <person name="Sheffer M.M."/>
            <person name="Hoppe A."/>
            <person name="Krehenwinkel H."/>
            <person name="Uhl G."/>
            <person name="Kuss A.W."/>
            <person name="Jensen L."/>
            <person name="Jensen C."/>
            <person name="Gillespie R.G."/>
            <person name="Hoff K.J."/>
            <person name="Prost S."/>
        </authorList>
    </citation>
    <scope>NUCLEOTIDE SEQUENCE</scope>
</reference>
<dbReference type="PANTHER" id="PTHR31118:SF12">
    <property type="entry name" value="CYCLASE-LIKE PROTEIN 2"/>
    <property type="match status" value="1"/>
</dbReference>
<accession>A0A8T0ETY3</accession>
<dbReference type="GO" id="GO:0004061">
    <property type="term" value="F:arylformamidase activity"/>
    <property type="evidence" value="ECO:0007669"/>
    <property type="project" value="InterPro"/>
</dbReference>
<dbReference type="OrthoDB" id="7108654at2759"/>
<dbReference type="OMA" id="IMDINSF"/>
<protein>
    <submittedName>
        <fullName evidence="2">Isatin hydrolase like protein</fullName>
    </submittedName>
</protein>
<reference evidence="2" key="2">
    <citation type="submission" date="2020-06" db="EMBL/GenBank/DDBJ databases">
        <authorList>
            <person name="Sheffer M."/>
        </authorList>
    </citation>
    <scope>NUCLEOTIDE SEQUENCE</scope>
</reference>
<proteinExistence type="inferred from homology"/>
<organism evidence="2 3">
    <name type="scientific">Argiope bruennichi</name>
    <name type="common">Wasp spider</name>
    <name type="synonym">Aranea bruennichi</name>
    <dbReference type="NCBI Taxonomy" id="94029"/>
    <lineage>
        <taxon>Eukaryota</taxon>
        <taxon>Metazoa</taxon>
        <taxon>Ecdysozoa</taxon>
        <taxon>Arthropoda</taxon>
        <taxon>Chelicerata</taxon>
        <taxon>Arachnida</taxon>
        <taxon>Araneae</taxon>
        <taxon>Araneomorphae</taxon>
        <taxon>Entelegynae</taxon>
        <taxon>Araneoidea</taxon>
        <taxon>Araneidae</taxon>
        <taxon>Argiope</taxon>
    </lineage>
</organism>
<dbReference type="InterPro" id="IPR037175">
    <property type="entry name" value="KFase_sf"/>
</dbReference>
<comment type="caution">
    <text evidence="2">The sequence shown here is derived from an EMBL/GenBank/DDBJ whole genome shotgun (WGS) entry which is preliminary data.</text>
</comment>
<name>A0A8T0ETY3_ARGBR</name>
<dbReference type="Gene3D" id="3.50.30.50">
    <property type="entry name" value="Putative cyclase"/>
    <property type="match status" value="1"/>
</dbReference>
<dbReference type="AlphaFoldDB" id="A0A8T0ETY3"/>
<comment type="similarity">
    <text evidence="1">Belongs to the Cyclase 1 superfamily.</text>
</comment>
<dbReference type="Pfam" id="PF04199">
    <property type="entry name" value="Cyclase"/>
    <property type="match status" value="1"/>
</dbReference>
<dbReference type="InterPro" id="IPR007325">
    <property type="entry name" value="KFase/CYL"/>
</dbReference>
<keyword evidence="2" id="KW-0378">Hydrolase</keyword>
<dbReference type="Proteomes" id="UP000807504">
    <property type="component" value="Unassembled WGS sequence"/>
</dbReference>
<keyword evidence="3" id="KW-1185">Reference proteome</keyword>
<dbReference type="GO" id="GO:0019441">
    <property type="term" value="P:L-tryptophan catabolic process to kynurenine"/>
    <property type="evidence" value="ECO:0007669"/>
    <property type="project" value="InterPro"/>
</dbReference>
<evidence type="ECO:0000313" key="2">
    <source>
        <dbReference type="EMBL" id="KAF8777846.1"/>
    </source>
</evidence>
<evidence type="ECO:0000313" key="3">
    <source>
        <dbReference type="Proteomes" id="UP000807504"/>
    </source>
</evidence>
<dbReference type="PANTHER" id="PTHR31118">
    <property type="entry name" value="CYCLASE-LIKE PROTEIN 2"/>
    <property type="match status" value="1"/>
</dbReference>
<gene>
    <name evidence="2" type="ORF">HNY73_014641</name>
</gene>
<sequence length="272" mass="30042">MFWFLLLLSPLVRAAPLAKVMVDMTYTFDETTLKFPGMRKFEMKTLINGMTEGGFWLRVEEFSSGIHVGTHMDAPAHFSKNGKTIDELPLEHLIAPAAVVDMTAKAEIDPDAEATVEDLLKWESTTGQSLNETILLLKSGWGKKWNNRTAFFGTPDDDATKLHHPGLAPEAAQWLVDNRNIYGIGVETLSFDKGTGFGKEVHQILLGHGMFGIENIANMDKIPIYGATLHVMPMKIGNASGAPTRVIATFPVVLLDDFADGFRRDAKSCYRA</sequence>
<dbReference type="SUPFAM" id="SSF102198">
    <property type="entry name" value="Putative cyclase"/>
    <property type="match status" value="1"/>
</dbReference>
<evidence type="ECO:0000256" key="1">
    <source>
        <dbReference type="ARBA" id="ARBA00007865"/>
    </source>
</evidence>
<dbReference type="EMBL" id="JABXBU010002072">
    <property type="protein sequence ID" value="KAF8777846.1"/>
    <property type="molecule type" value="Genomic_DNA"/>
</dbReference>